<gene>
    <name evidence="1" type="ORF">H2C83_14415</name>
</gene>
<organism evidence="1 2">
    <name type="scientific">Thermoactinomyces mirandus</name>
    <dbReference type="NCBI Taxonomy" id="2756294"/>
    <lineage>
        <taxon>Bacteria</taxon>
        <taxon>Bacillati</taxon>
        <taxon>Bacillota</taxon>
        <taxon>Bacilli</taxon>
        <taxon>Bacillales</taxon>
        <taxon>Thermoactinomycetaceae</taxon>
        <taxon>Thermoactinomyces</taxon>
    </lineage>
</organism>
<reference evidence="1 2" key="1">
    <citation type="submission" date="2020-07" db="EMBL/GenBank/DDBJ databases">
        <title>Thermoactinomyces phylogeny.</title>
        <authorList>
            <person name="Dunlap C."/>
        </authorList>
    </citation>
    <scope>NUCLEOTIDE SEQUENCE [LARGE SCALE GENOMIC DNA]</scope>
    <source>
        <strain evidence="1 2">AMNI-1</strain>
    </source>
</reference>
<dbReference type="EMBL" id="JACEOL010000055">
    <property type="protein sequence ID" value="MBA4603477.1"/>
    <property type="molecule type" value="Genomic_DNA"/>
</dbReference>
<dbReference type="AlphaFoldDB" id="A0A7W1XUD8"/>
<keyword evidence="2" id="KW-1185">Reference proteome</keyword>
<evidence type="ECO:0000313" key="1">
    <source>
        <dbReference type="EMBL" id="MBA4603477.1"/>
    </source>
</evidence>
<name>A0A7W1XUD8_9BACL</name>
<proteinExistence type="predicted"/>
<sequence>MSIERAVPEIVISHPLGLIPYHLNLSLPEVDWMNTGYVINDWEKYSFLFADKRKYVYN</sequence>
<evidence type="ECO:0000313" key="2">
    <source>
        <dbReference type="Proteomes" id="UP000538292"/>
    </source>
</evidence>
<protein>
    <submittedName>
        <fullName evidence="1">Uncharacterized protein</fullName>
    </submittedName>
</protein>
<dbReference type="Proteomes" id="UP000538292">
    <property type="component" value="Unassembled WGS sequence"/>
</dbReference>
<comment type="caution">
    <text evidence="1">The sequence shown here is derived from an EMBL/GenBank/DDBJ whole genome shotgun (WGS) entry which is preliminary data.</text>
</comment>
<dbReference type="RefSeq" id="WP_181741953.1">
    <property type="nucleotide sequence ID" value="NZ_JACEOL010000055.1"/>
</dbReference>
<accession>A0A7W1XUD8</accession>